<dbReference type="RefSeq" id="WP_279930735.1">
    <property type="nucleotide sequence ID" value="NZ_JARWBG010000032.1"/>
</dbReference>
<accession>A0ABT6HSW7</accession>
<evidence type="ECO:0000313" key="1">
    <source>
        <dbReference type="EMBL" id="MDH2391808.1"/>
    </source>
</evidence>
<sequence>MHHHGYTWLGSGFELHRDGPRRHGHPDFEASGVPPLEVAQWLLKSPRLIQGSWEEDPDGAARWYGEQARAHARGFADPHDREVLERRVRGVPERLRQGQDAVGGWWLDGRRFLAVVLVGCSPHALRAEYHCPRH</sequence>
<evidence type="ECO:0000313" key="2">
    <source>
        <dbReference type="Proteomes" id="UP001223144"/>
    </source>
</evidence>
<comment type="caution">
    <text evidence="1">The sequence shown here is derived from an EMBL/GenBank/DDBJ whole genome shotgun (WGS) entry which is preliminary data.</text>
</comment>
<keyword evidence="2" id="KW-1185">Reference proteome</keyword>
<dbReference type="EMBL" id="JARWBG010000032">
    <property type="protein sequence ID" value="MDH2391808.1"/>
    <property type="molecule type" value="Genomic_DNA"/>
</dbReference>
<reference evidence="1 2" key="1">
    <citation type="submission" date="2023-04" db="EMBL/GenBank/DDBJ databases">
        <title>Streptomyces chengmaiensis sp. nov. isolated from the stem of mangrove plant in Hainan.</title>
        <authorList>
            <person name="Huang X."/>
            <person name="Zhou S."/>
            <person name="Chu X."/>
            <person name="Xie Y."/>
            <person name="Lin Y."/>
        </authorList>
    </citation>
    <scope>NUCLEOTIDE SEQUENCE [LARGE SCALE GENOMIC DNA]</scope>
    <source>
        <strain evidence="1 2">HNM0663</strain>
    </source>
</reference>
<organism evidence="1 2">
    <name type="scientific">Streptomyces chengmaiensis</name>
    <dbReference type="NCBI Taxonomy" id="3040919"/>
    <lineage>
        <taxon>Bacteria</taxon>
        <taxon>Bacillati</taxon>
        <taxon>Actinomycetota</taxon>
        <taxon>Actinomycetes</taxon>
        <taxon>Kitasatosporales</taxon>
        <taxon>Streptomycetaceae</taxon>
        <taxon>Streptomyces</taxon>
    </lineage>
</organism>
<proteinExistence type="predicted"/>
<name>A0ABT6HSW7_9ACTN</name>
<protein>
    <submittedName>
        <fullName evidence="1">Uncharacterized protein</fullName>
    </submittedName>
</protein>
<dbReference type="Proteomes" id="UP001223144">
    <property type="component" value="Unassembled WGS sequence"/>
</dbReference>
<gene>
    <name evidence="1" type="ORF">QCN29_24125</name>
</gene>